<name>A0A0F4JE70_9ACTN</name>
<dbReference type="EMBL" id="JZWV01000439">
    <property type="protein sequence ID" value="KJY32099.1"/>
    <property type="molecule type" value="Genomic_DNA"/>
</dbReference>
<organism evidence="2 3">
    <name type="scientific">Streptomyces katrae</name>
    <dbReference type="NCBI Taxonomy" id="68223"/>
    <lineage>
        <taxon>Bacteria</taxon>
        <taxon>Bacillati</taxon>
        <taxon>Actinomycetota</taxon>
        <taxon>Actinomycetes</taxon>
        <taxon>Kitasatosporales</taxon>
        <taxon>Streptomycetaceae</taxon>
        <taxon>Streptomyces</taxon>
    </lineage>
</organism>
<evidence type="ECO:0000313" key="3">
    <source>
        <dbReference type="Proteomes" id="UP000033551"/>
    </source>
</evidence>
<dbReference type="Pfam" id="PF24740">
    <property type="entry name" value="DUF7691"/>
    <property type="match status" value="1"/>
</dbReference>
<dbReference type="STRING" id="68223.GCA_002028425_00814"/>
<accession>A0A0F4JE70</accession>
<evidence type="ECO:0000259" key="1">
    <source>
        <dbReference type="Pfam" id="PF24740"/>
    </source>
</evidence>
<keyword evidence="3" id="KW-1185">Reference proteome</keyword>
<gene>
    <name evidence="2" type="ORF">VR44_16665</name>
</gene>
<comment type="caution">
    <text evidence="2">The sequence shown here is derived from an EMBL/GenBank/DDBJ whole genome shotgun (WGS) entry which is preliminary data.</text>
</comment>
<dbReference type="InterPro" id="IPR056108">
    <property type="entry name" value="DUF7691"/>
</dbReference>
<dbReference type="PATRIC" id="fig|68223.7.peg.7766"/>
<feature type="domain" description="DUF7691" evidence="1">
    <location>
        <begin position="2"/>
        <end position="199"/>
    </location>
</feature>
<dbReference type="RefSeq" id="WP_045948290.1">
    <property type="nucleotide sequence ID" value="NZ_JZWV01000439.1"/>
</dbReference>
<dbReference type="Proteomes" id="UP000033551">
    <property type="component" value="Unassembled WGS sequence"/>
</dbReference>
<evidence type="ECO:0000313" key="2">
    <source>
        <dbReference type="EMBL" id="KJY32099.1"/>
    </source>
</evidence>
<proteinExistence type="predicted"/>
<reference evidence="2 3" key="1">
    <citation type="submission" date="2015-02" db="EMBL/GenBank/DDBJ databases">
        <authorList>
            <person name="Ju K.-S."/>
            <person name="Doroghazi J.R."/>
            <person name="Metcalf W."/>
        </authorList>
    </citation>
    <scope>NUCLEOTIDE SEQUENCE [LARGE SCALE GENOMIC DNA]</scope>
    <source>
        <strain evidence="2 3">NRRL ISP-5550</strain>
    </source>
</reference>
<sequence length="201" mass="22424">MSTGSMRDAMRLLTAVERTPEQERTLGRVREKCRTVDGRLHGQGIDLEVSVAQALEELLDGTVGAAEGPGYHYALQALISSYFSDTHDLGDWRRQSWFWTVDEELSRVGVPARLALSRILTSGPPVRLPPAGDTTPWMGTFPTELAAEFVAAHEAVLARVDPQVRETVEVFLKAIRFEAEEWASADEDRRSGQDTMFFWCA</sequence>
<protein>
    <recommendedName>
        <fullName evidence="1">DUF7691 domain-containing protein</fullName>
    </recommendedName>
</protein>
<dbReference type="AlphaFoldDB" id="A0A0F4JE70"/>